<sequence length="183" mass="20105">MTRRARKISAREVKFAPIDLTAVEQDGTFSGYASLFGEEDLGRDVVMPGAFTKSLSARGASGVRMLFQHDPNEPIGVWDEIREDARGLFVRGRLTVEAAKAREVLSLMRAGALDGLSIGFRTIRSRADAKSGVRRLLEVDLWEISVVTFPMQPSARISAVKAVFPQSARLAATIRRAARLMQS</sequence>
<dbReference type="AlphaFoldDB" id="A0A1H9M8U0"/>
<keyword evidence="3" id="KW-0378">Hydrolase</keyword>
<reference evidence="5 6" key="1">
    <citation type="submission" date="2016-10" db="EMBL/GenBank/DDBJ databases">
        <authorList>
            <person name="de Groot N.N."/>
        </authorList>
    </citation>
    <scope>NUCLEOTIDE SEQUENCE [LARGE SCALE GENOMIC DNA]</scope>
    <source>
        <strain evidence="5 6">A52C2</strain>
    </source>
</reference>
<dbReference type="Proteomes" id="UP000199647">
    <property type="component" value="Unassembled WGS sequence"/>
</dbReference>
<evidence type="ECO:0000256" key="3">
    <source>
        <dbReference type="ARBA" id="ARBA00022801"/>
    </source>
</evidence>
<accession>A0A1H9M8U0</accession>
<dbReference type="GO" id="GO:0008233">
    <property type="term" value="F:peptidase activity"/>
    <property type="evidence" value="ECO:0007669"/>
    <property type="project" value="UniProtKB-KW"/>
</dbReference>
<protein>
    <recommendedName>
        <fullName evidence="4">Prohead serine protease domain-containing protein</fullName>
    </recommendedName>
</protein>
<dbReference type="GO" id="GO:0006508">
    <property type="term" value="P:proteolysis"/>
    <property type="evidence" value="ECO:0007669"/>
    <property type="project" value="UniProtKB-KW"/>
</dbReference>
<dbReference type="InterPro" id="IPR054613">
    <property type="entry name" value="Peptidase_S78_dom"/>
</dbReference>
<dbReference type="Pfam" id="PF04586">
    <property type="entry name" value="Peptidase_S78"/>
    <property type="match status" value="1"/>
</dbReference>
<dbReference type="SUPFAM" id="SSF50789">
    <property type="entry name" value="Herpes virus serine proteinase, assemblin"/>
    <property type="match status" value="1"/>
</dbReference>
<dbReference type="EMBL" id="FOFG01000013">
    <property type="protein sequence ID" value="SER20052.1"/>
    <property type="molecule type" value="Genomic_DNA"/>
</dbReference>
<keyword evidence="1" id="KW-1188">Viral release from host cell</keyword>
<dbReference type="NCBIfam" id="TIGR01543">
    <property type="entry name" value="proheadase_HK97"/>
    <property type="match status" value="1"/>
</dbReference>
<evidence type="ECO:0000259" key="4">
    <source>
        <dbReference type="Pfam" id="PF04586"/>
    </source>
</evidence>
<dbReference type="STRING" id="1855383.SAMN05216548_11311"/>
<keyword evidence="6" id="KW-1185">Reference proteome</keyword>
<evidence type="ECO:0000256" key="1">
    <source>
        <dbReference type="ARBA" id="ARBA00022612"/>
    </source>
</evidence>
<evidence type="ECO:0000256" key="2">
    <source>
        <dbReference type="ARBA" id="ARBA00022670"/>
    </source>
</evidence>
<name>A0A1H9M8U0_9HYPH</name>
<keyword evidence="2" id="KW-0645">Protease</keyword>
<dbReference type="OrthoDB" id="9804926at2"/>
<proteinExistence type="predicted"/>
<gene>
    <name evidence="5" type="ORF">SAMN05216548_11311</name>
</gene>
<organism evidence="5 6">
    <name type="scientific">Faunimonas pinastri</name>
    <dbReference type="NCBI Taxonomy" id="1855383"/>
    <lineage>
        <taxon>Bacteria</taxon>
        <taxon>Pseudomonadati</taxon>
        <taxon>Pseudomonadota</taxon>
        <taxon>Alphaproteobacteria</taxon>
        <taxon>Hyphomicrobiales</taxon>
        <taxon>Afifellaceae</taxon>
        <taxon>Faunimonas</taxon>
    </lineage>
</organism>
<dbReference type="RefSeq" id="WP_092498161.1">
    <property type="nucleotide sequence ID" value="NZ_FOFG01000013.1"/>
</dbReference>
<feature type="domain" description="Prohead serine protease" evidence="4">
    <location>
        <begin position="19"/>
        <end position="161"/>
    </location>
</feature>
<dbReference type="InterPro" id="IPR006433">
    <property type="entry name" value="Prohead_protease"/>
</dbReference>
<evidence type="ECO:0000313" key="5">
    <source>
        <dbReference type="EMBL" id="SER20052.1"/>
    </source>
</evidence>
<evidence type="ECO:0000313" key="6">
    <source>
        <dbReference type="Proteomes" id="UP000199647"/>
    </source>
</evidence>